<evidence type="ECO:0000313" key="2">
    <source>
        <dbReference type="Proteomes" id="UP001187192"/>
    </source>
</evidence>
<comment type="caution">
    <text evidence="1">The sequence shown here is derived from an EMBL/GenBank/DDBJ whole genome shotgun (WGS) entry which is preliminary data.</text>
</comment>
<dbReference type="Proteomes" id="UP001187192">
    <property type="component" value="Unassembled WGS sequence"/>
</dbReference>
<proteinExistence type="predicted"/>
<keyword evidence="2" id="KW-1185">Reference proteome</keyword>
<accession>A0AA88JEF4</accession>
<evidence type="ECO:0000313" key="1">
    <source>
        <dbReference type="EMBL" id="GMN70790.1"/>
    </source>
</evidence>
<protein>
    <submittedName>
        <fullName evidence="1">Uncharacterized protein</fullName>
    </submittedName>
</protein>
<dbReference type="AlphaFoldDB" id="A0AA88JEF4"/>
<dbReference type="EMBL" id="BTGU01017574">
    <property type="protein sequence ID" value="GMN70790.1"/>
    <property type="molecule type" value="Genomic_DNA"/>
</dbReference>
<gene>
    <name evidence="1" type="ORF">TIFTF001_055468</name>
</gene>
<name>A0AA88JEF4_FICCA</name>
<organism evidence="1 2">
    <name type="scientific">Ficus carica</name>
    <name type="common">Common fig</name>
    <dbReference type="NCBI Taxonomy" id="3494"/>
    <lineage>
        <taxon>Eukaryota</taxon>
        <taxon>Viridiplantae</taxon>
        <taxon>Streptophyta</taxon>
        <taxon>Embryophyta</taxon>
        <taxon>Tracheophyta</taxon>
        <taxon>Spermatophyta</taxon>
        <taxon>Magnoliopsida</taxon>
        <taxon>eudicotyledons</taxon>
        <taxon>Gunneridae</taxon>
        <taxon>Pentapetalae</taxon>
        <taxon>rosids</taxon>
        <taxon>fabids</taxon>
        <taxon>Rosales</taxon>
        <taxon>Moraceae</taxon>
        <taxon>Ficeae</taxon>
        <taxon>Ficus</taxon>
    </lineage>
</organism>
<dbReference type="PANTHER" id="PTHR33491">
    <property type="entry name" value="OSJNBA0016N04.9 PROTEIN"/>
    <property type="match status" value="1"/>
</dbReference>
<sequence length="119" mass="13314">MTSIPSKLQVFNARFNINSSCDRRYAFLVKETWFSQSVRNLSTLSEKTDVPVVLNWGLDASKHGDSVNSAESFSRSRYCNNSFDTSIASHFSQLVCYCEDGFEGNPYLPRGCDGKAPLP</sequence>
<reference evidence="1" key="1">
    <citation type="submission" date="2023-07" db="EMBL/GenBank/DDBJ databases">
        <title>draft genome sequence of fig (Ficus carica).</title>
        <authorList>
            <person name="Takahashi T."/>
            <person name="Nishimura K."/>
        </authorList>
    </citation>
    <scope>NUCLEOTIDE SEQUENCE</scope>
</reference>